<feature type="domain" description="Peptidase S49" evidence="5">
    <location>
        <begin position="97"/>
        <end position="248"/>
    </location>
</feature>
<keyword evidence="7" id="KW-1185">Reference proteome</keyword>
<dbReference type="InterPro" id="IPR004635">
    <property type="entry name" value="Pept_S49_SppA"/>
</dbReference>
<gene>
    <name evidence="6" type="ORF">UBAL3_78220002</name>
</gene>
<reference evidence="6 7" key="1">
    <citation type="journal article" date="2009" name="Appl. Environ. Microbiol.">
        <title>Community genomic and proteomic analyses of chemoautotrophic iron-oxidizing "Leptospirillum rubarum" (Group II) and "Leptospirillum ferrodiazotrophum" (Group III) bacteria in acid mine drainage biofilms.</title>
        <authorList>
            <person name="Goltsman D.S."/>
            <person name="Denef V.J."/>
            <person name="Singer S.W."/>
            <person name="VerBerkmoes N.C."/>
            <person name="Lefsrud M."/>
            <person name="Mueller R.S."/>
            <person name="Dick G.J."/>
            <person name="Sun C.L."/>
            <person name="Wheeler K.E."/>
            <person name="Zemla A."/>
            <person name="Baker B.J."/>
            <person name="Hauser L."/>
            <person name="Land M."/>
            <person name="Shah M.B."/>
            <person name="Thelen M.P."/>
            <person name="Hettich R.L."/>
            <person name="Banfield J.F."/>
        </authorList>
    </citation>
    <scope>NUCLEOTIDE SEQUENCE [LARGE SCALE GENOMIC DNA]</scope>
</reference>
<dbReference type="Proteomes" id="UP000009374">
    <property type="component" value="Unassembled WGS sequence"/>
</dbReference>
<evidence type="ECO:0000313" key="7">
    <source>
        <dbReference type="Proteomes" id="UP000009374"/>
    </source>
</evidence>
<dbReference type="EMBL" id="GG693860">
    <property type="protein sequence ID" value="EES53536.1"/>
    <property type="molecule type" value="Genomic_DNA"/>
</dbReference>
<keyword evidence="2" id="KW-0645">Protease</keyword>
<evidence type="ECO:0000256" key="2">
    <source>
        <dbReference type="ARBA" id="ARBA00022670"/>
    </source>
</evidence>
<dbReference type="Pfam" id="PF01343">
    <property type="entry name" value="Peptidase_S49"/>
    <property type="match status" value="1"/>
</dbReference>
<protein>
    <submittedName>
        <fullName evidence="6">Peptidase S49 (SppA)</fullName>
    </submittedName>
</protein>
<dbReference type="NCBIfam" id="TIGR00706">
    <property type="entry name" value="SppA_dom"/>
    <property type="match status" value="1"/>
</dbReference>
<dbReference type="CDD" id="cd07023">
    <property type="entry name" value="S49_Sppa_N_C"/>
    <property type="match status" value="1"/>
</dbReference>
<accession>C6HV22</accession>
<dbReference type="SUPFAM" id="SSF52096">
    <property type="entry name" value="ClpP/crotonase"/>
    <property type="match status" value="1"/>
</dbReference>
<comment type="similarity">
    <text evidence="1">Belongs to the peptidase S49 family.</text>
</comment>
<evidence type="ECO:0000256" key="1">
    <source>
        <dbReference type="ARBA" id="ARBA00008683"/>
    </source>
</evidence>
<dbReference type="Gene3D" id="6.20.330.10">
    <property type="match status" value="1"/>
</dbReference>
<name>C6HV22_9BACT</name>
<sequence>MLFKKIFRAFFVIVVVLGILFVLGRGAAFFSRSVPIVGGAEIGVVRISGVILSSRKPIRQIRALARDPRVKAILLRIDSPGGAVVPSQDIYEEVMKARKSGKPVIASIGTVGASGAYYIASACDRIIASPGSLTGSIGVIMELAQFEDLMKKIGVQSEVMKSGSLKDAGSPFRPMTPEEKAYLQSVLDEMHRQFIRDVAKGRHLQVSAIEPLADGRVFTGASAIGNHLVDSLGDYNDALDEAAKMAHISGKPVVRRFPEKSFLDKMVSSQVGHLWETLGKESFGFWSVMPEFSGVR</sequence>
<dbReference type="InterPro" id="IPR047272">
    <property type="entry name" value="S49_SppA_C"/>
</dbReference>
<dbReference type="PANTHER" id="PTHR42987:SF7">
    <property type="entry name" value="SIGNAL PEPTIDE PEPTIDASE SPPA-RELATED"/>
    <property type="match status" value="1"/>
</dbReference>
<keyword evidence="4" id="KW-0720">Serine protease</keyword>
<organism evidence="6 7">
    <name type="scientific">Leptospirillum ferrodiazotrophum</name>
    <dbReference type="NCBI Taxonomy" id="412449"/>
    <lineage>
        <taxon>Bacteria</taxon>
        <taxon>Pseudomonadati</taxon>
        <taxon>Nitrospirota</taxon>
        <taxon>Nitrospiria</taxon>
        <taxon>Nitrospirales</taxon>
        <taxon>Nitrospiraceae</taxon>
        <taxon>Leptospirillum</taxon>
    </lineage>
</organism>
<dbReference type="PANTHER" id="PTHR42987">
    <property type="entry name" value="PEPTIDASE S49"/>
    <property type="match status" value="1"/>
</dbReference>
<evidence type="ECO:0000313" key="6">
    <source>
        <dbReference type="EMBL" id="EES53536.1"/>
    </source>
</evidence>
<dbReference type="GO" id="GO:0006508">
    <property type="term" value="P:proteolysis"/>
    <property type="evidence" value="ECO:0007669"/>
    <property type="project" value="UniProtKB-KW"/>
</dbReference>
<evidence type="ECO:0000256" key="4">
    <source>
        <dbReference type="ARBA" id="ARBA00022825"/>
    </source>
</evidence>
<dbReference type="GO" id="GO:0008236">
    <property type="term" value="F:serine-type peptidase activity"/>
    <property type="evidence" value="ECO:0007669"/>
    <property type="project" value="UniProtKB-KW"/>
</dbReference>
<keyword evidence="3" id="KW-0378">Hydrolase</keyword>
<dbReference type="Gene3D" id="3.90.226.10">
    <property type="entry name" value="2-enoyl-CoA Hydratase, Chain A, domain 1"/>
    <property type="match status" value="1"/>
</dbReference>
<evidence type="ECO:0000256" key="3">
    <source>
        <dbReference type="ARBA" id="ARBA00022801"/>
    </source>
</evidence>
<evidence type="ECO:0000259" key="5">
    <source>
        <dbReference type="Pfam" id="PF01343"/>
    </source>
</evidence>
<proteinExistence type="inferred from homology"/>
<dbReference type="InterPro" id="IPR002142">
    <property type="entry name" value="Peptidase_S49"/>
</dbReference>
<dbReference type="AlphaFoldDB" id="C6HV22"/>
<dbReference type="InterPro" id="IPR029045">
    <property type="entry name" value="ClpP/crotonase-like_dom_sf"/>
</dbReference>